<dbReference type="EMBL" id="CAJPDS010000006">
    <property type="protein sequence ID" value="CAF9908582.1"/>
    <property type="molecule type" value="Genomic_DNA"/>
</dbReference>
<feature type="region of interest" description="Disordered" evidence="1">
    <location>
        <begin position="370"/>
        <end position="426"/>
    </location>
</feature>
<feature type="region of interest" description="Disordered" evidence="1">
    <location>
        <begin position="126"/>
        <end position="163"/>
    </location>
</feature>
<dbReference type="Proteomes" id="UP000664521">
    <property type="component" value="Unassembled WGS sequence"/>
</dbReference>
<feature type="compositionally biased region" description="Basic residues" evidence="1">
    <location>
        <begin position="49"/>
        <end position="61"/>
    </location>
</feature>
<evidence type="ECO:0000256" key="1">
    <source>
        <dbReference type="SAM" id="MobiDB-lite"/>
    </source>
</evidence>
<organism evidence="2 3">
    <name type="scientific">Heterodermia speciosa</name>
    <dbReference type="NCBI Taxonomy" id="116794"/>
    <lineage>
        <taxon>Eukaryota</taxon>
        <taxon>Fungi</taxon>
        <taxon>Dikarya</taxon>
        <taxon>Ascomycota</taxon>
        <taxon>Pezizomycotina</taxon>
        <taxon>Lecanoromycetes</taxon>
        <taxon>OSLEUM clade</taxon>
        <taxon>Lecanoromycetidae</taxon>
        <taxon>Caliciales</taxon>
        <taxon>Physciaceae</taxon>
        <taxon>Heterodermia</taxon>
    </lineage>
</organism>
<protein>
    <submittedName>
        <fullName evidence="2">Uncharacterized protein</fullName>
    </submittedName>
</protein>
<keyword evidence="3" id="KW-1185">Reference proteome</keyword>
<evidence type="ECO:0000313" key="3">
    <source>
        <dbReference type="Proteomes" id="UP000664521"/>
    </source>
</evidence>
<gene>
    <name evidence="2" type="ORF">HETSPECPRED_008120</name>
</gene>
<feature type="compositionally biased region" description="Low complexity" evidence="1">
    <location>
        <begin position="140"/>
        <end position="153"/>
    </location>
</feature>
<feature type="region of interest" description="Disordered" evidence="1">
    <location>
        <begin position="213"/>
        <end position="272"/>
    </location>
</feature>
<feature type="compositionally biased region" description="Low complexity" evidence="1">
    <location>
        <begin position="402"/>
        <end position="420"/>
    </location>
</feature>
<feature type="compositionally biased region" description="Polar residues" evidence="1">
    <location>
        <begin position="228"/>
        <end position="250"/>
    </location>
</feature>
<reference evidence="2" key="1">
    <citation type="submission" date="2021-03" db="EMBL/GenBank/DDBJ databases">
        <authorList>
            <person name="Tagirdzhanova G."/>
        </authorList>
    </citation>
    <scope>NUCLEOTIDE SEQUENCE</scope>
</reference>
<feature type="region of interest" description="Disordered" evidence="1">
    <location>
        <begin position="37"/>
        <end position="81"/>
    </location>
</feature>
<proteinExistence type="predicted"/>
<dbReference type="AlphaFoldDB" id="A0A8H3EQW0"/>
<accession>A0A8H3EQW0</accession>
<sequence>MKSQAIVERESDAIISLTTRRKCSSTLEKLRLAQGSLPSSPIFESTSSKRPRSSSRPRLVRSKSSSYLKPSTRRARKSCLPGNDHLSTADALWYLSLPQKVQRGCFTEDEQLILAGHCHSSVFSPPPSTFPRRLSNQSVPSLRSSTASTLSSESESESSEPSLYFDAIQEPADLVIDMDDSMMDELRWMDDQDIDLRLDDYHIHVIQASSPRKSWSSHRRPSFRRDLTSSIPPSSSGTATASHIQPSSRLVTPIEDSFPASYPSSPMADHRRRETPNFLPIHQNRASTDSSTTRHYLDLEARTQVRLWLASPSNFDEAVEFGFLPLEDSKEPSISIQDRPALSTHRFKTAPASPQTFFDDSSPSVFNAFDCPEDDEDSTSLPDLDMPGTPSDAAFADTHRLPTISSSTTTSKSPFSKPPSLDCPSELQTSLKPKLRYLAPEAGERHMTLRMTLTRPDLRDKEDVGTWGLKRDPLALEDLPTGRNGRTLWDEPPKQGGIVRKFWRKVSGKDV</sequence>
<name>A0A8H3EQW0_9LECA</name>
<comment type="caution">
    <text evidence="2">The sequence shown here is derived from an EMBL/GenBank/DDBJ whole genome shotgun (WGS) entry which is preliminary data.</text>
</comment>
<dbReference type="OrthoDB" id="5380370at2759"/>
<evidence type="ECO:0000313" key="2">
    <source>
        <dbReference type="EMBL" id="CAF9908582.1"/>
    </source>
</evidence>